<sequence>MPASPSLEEREEEEVDFVRVGIFEAEALLQFNERERTAMRARSMSGIRHRGVGGREGERSGRDRGGGRNFEQLCRRHGTNWENIFFIDFHEMEEE</sequence>
<dbReference type="Proteomes" id="UP001054945">
    <property type="component" value="Unassembled WGS sequence"/>
</dbReference>
<proteinExistence type="predicted"/>
<protein>
    <submittedName>
        <fullName evidence="2">Uncharacterized protein</fullName>
    </submittedName>
</protein>
<reference evidence="2 3" key="1">
    <citation type="submission" date="2021-06" db="EMBL/GenBank/DDBJ databases">
        <title>Caerostris extrusa draft genome.</title>
        <authorList>
            <person name="Kono N."/>
            <person name="Arakawa K."/>
        </authorList>
    </citation>
    <scope>NUCLEOTIDE SEQUENCE [LARGE SCALE GENOMIC DNA]</scope>
</reference>
<keyword evidence="3" id="KW-1185">Reference proteome</keyword>
<comment type="caution">
    <text evidence="2">The sequence shown here is derived from an EMBL/GenBank/DDBJ whole genome shotgun (WGS) entry which is preliminary data.</text>
</comment>
<dbReference type="EMBL" id="BPLR01016488">
    <property type="protein sequence ID" value="GIY84231.1"/>
    <property type="molecule type" value="Genomic_DNA"/>
</dbReference>
<feature type="compositionally biased region" description="Basic and acidic residues" evidence="1">
    <location>
        <begin position="53"/>
        <end position="66"/>
    </location>
</feature>
<feature type="region of interest" description="Disordered" evidence="1">
    <location>
        <begin position="42"/>
        <end position="70"/>
    </location>
</feature>
<evidence type="ECO:0000313" key="2">
    <source>
        <dbReference type="EMBL" id="GIY84231.1"/>
    </source>
</evidence>
<name>A0AAV4WMX8_CAEEX</name>
<dbReference type="AlphaFoldDB" id="A0AAV4WMX8"/>
<accession>A0AAV4WMX8</accession>
<organism evidence="2 3">
    <name type="scientific">Caerostris extrusa</name>
    <name type="common">Bark spider</name>
    <name type="synonym">Caerostris bankana</name>
    <dbReference type="NCBI Taxonomy" id="172846"/>
    <lineage>
        <taxon>Eukaryota</taxon>
        <taxon>Metazoa</taxon>
        <taxon>Ecdysozoa</taxon>
        <taxon>Arthropoda</taxon>
        <taxon>Chelicerata</taxon>
        <taxon>Arachnida</taxon>
        <taxon>Araneae</taxon>
        <taxon>Araneomorphae</taxon>
        <taxon>Entelegynae</taxon>
        <taxon>Araneoidea</taxon>
        <taxon>Araneidae</taxon>
        <taxon>Caerostris</taxon>
    </lineage>
</organism>
<evidence type="ECO:0000256" key="1">
    <source>
        <dbReference type="SAM" id="MobiDB-lite"/>
    </source>
</evidence>
<evidence type="ECO:0000313" key="3">
    <source>
        <dbReference type="Proteomes" id="UP001054945"/>
    </source>
</evidence>
<gene>
    <name evidence="2" type="ORF">CEXT_760241</name>
</gene>